<evidence type="ECO:0000313" key="2">
    <source>
        <dbReference type="EMBL" id="AXE23978.1"/>
    </source>
</evidence>
<dbReference type="KEGG" id="sgz:C0216_11355"/>
<accession>A0A344TZA7</accession>
<gene>
    <name evidence="2" type="ORF">C0216_11355</name>
</gene>
<sequence>MGAGPAPQWSGRPGPARCGCGAATAPPDTPVGITPSTVEGLRLPCQIPLGVSVALWSERPEWPAVPGGLPGRGAAGKAGVKRRLPGRADPRR</sequence>
<dbReference type="AlphaFoldDB" id="A0A344TZA7"/>
<dbReference type="EMBL" id="CP030862">
    <property type="protein sequence ID" value="AXE23978.1"/>
    <property type="molecule type" value="Genomic_DNA"/>
</dbReference>
<feature type="region of interest" description="Disordered" evidence="1">
    <location>
        <begin position="1"/>
        <end position="31"/>
    </location>
</feature>
<name>A0A344TZA7_9ACTN</name>
<keyword evidence="3" id="KW-1185">Reference proteome</keyword>
<evidence type="ECO:0000256" key="1">
    <source>
        <dbReference type="SAM" id="MobiDB-lite"/>
    </source>
</evidence>
<organism evidence="2 3">
    <name type="scientific">Streptomyces globosus</name>
    <dbReference type="NCBI Taxonomy" id="68209"/>
    <lineage>
        <taxon>Bacteria</taxon>
        <taxon>Bacillati</taxon>
        <taxon>Actinomycetota</taxon>
        <taxon>Actinomycetes</taxon>
        <taxon>Kitasatosporales</taxon>
        <taxon>Streptomycetaceae</taxon>
        <taxon>Streptomyces</taxon>
    </lineage>
</organism>
<proteinExistence type="predicted"/>
<feature type="region of interest" description="Disordered" evidence="1">
    <location>
        <begin position="63"/>
        <end position="92"/>
    </location>
</feature>
<reference evidence="2 3" key="1">
    <citation type="submission" date="2018-01" db="EMBL/GenBank/DDBJ databases">
        <title>Draft genome Sequence of streptomyces globosus LZH-48.</title>
        <authorList>
            <person name="Ran K."/>
            <person name="Li Z."/>
            <person name="Wei S."/>
            <person name="Dong R."/>
        </authorList>
    </citation>
    <scope>NUCLEOTIDE SEQUENCE [LARGE SCALE GENOMIC DNA]</scope>
    <source>
        <strain evidence="2 3">LZH-48</strain>
    </source>
</reference>
<protein>
    <submittedName>
        <fullName evidence="2">Uncharacterized protein</fullName>
    </submittedName>
</protein>
<dbReference type="Proteomes" id="UP000252004">
    <property type="component" value="Chromosome"/>
</dbReference>
<evidence type="ECO:0000313" key="3">
    <source>
        <dbReference type="Proteomes" id="UP000252004"/>
    </source>
</evidence>